<evidence type="ECO:0000313" key="2">
    <source>
        <dbReference type="Proteomes" id="UP000033358"/>
    </source>
</evidence>
<name>A0A0F5MQF6_9RICK</name>
<organism evidence="1 2">
    <name type="scientific">Candidatus Arcanibacter lacustris</name>
    <dbReference type="NCBI Taxonomy" id="1607817"/>
    <lineage>
        <taxon>Bacteria</taxon>
        <taxon>Pseudomonadati</taxon>
        <taxon>Pseudomonadota</taxon>
        <taxon>Alphaproteobacteria</taxon>
        <taxon>Rickettsiales</taxon>
        <taxon>Candidatus Arcanibacter</taxon>
    </lineage>
</organism>
<protein>
    <submittedName>
        <fullName evidence="1">Uncharacterized protein</fullName>
    </submittedName>
</protein>
<dbReference type="AlphaFoldDB" id="A0A0F5MQF6"/>
<evidence type="ECO:0000313" key="1">
    <source>
        <dbReference type="EMBL" id="KKB96814.1"/>
    </source>
</evidence>
<comment type="caution">
    <text evidence="1">The sequence shown here is derived from an EMBL/GenBank/DDBJ whole genome shotgun (WGS) entry which is preliminary data.</text>
</comment>
<dbReference type="Proteomes" id="UP000033358">
    <property type="component" value="Unassembled WGS sequence"/>
</dbReference>
<keyword evidence="2" id="KW-1185">Reference proteome</keyword>
<sequence length="175" mass="19868">MNKVELLGRLQSFRENAAIIDQTLMNRAESEQVHASDSLERLIDEINSFSYISLSIREEDLIGAINRIEFILSNRVELIRLARYIEELRNIIQPKVEIIPNDSQNSETPTIIMEDQIMNSNGTMISVIPTYDEDYYYNLPAPGSDLNSALRGVITINDEDYDPSLLGSFDVGSDH</sequence>
<proteinExistence type="predicted"/>
<reference evidence="1 2" key="1">
    <citation type="submission" date="2015-02" db="EMBL/GenBank/DDBJ databases">
        <title>Single cell genomics of a rare environmental alphaproteobacterium provides unique insights into Rickettsiaceae evolution.</title>
        <authorList>
            <person name="Martijn J."/>
            <person name="Schulz F."/>
            <person name="Zaremba-Niedzwiedzka K."/>
            <person name="Viklund J."/>
            <person name="Stepanauskas R."/>
            <person name="Andersson S.G.E."/>
            <person name="Horn M."/>
            <person name="Guy L."/>
            <person name="Ettema T.J.G."/>
        </authorList>
    </citation>
    <scope>NUCLEOTIDE SEQUENCE [LARGE SCALE GENOMIC DNA]</scope>
    <source>
        <strain evidence="1 2">SCGC AAA041-L04</strain>
    </source>
</reference>
<gene>
    <name evidence="1" type="ORF">SZ25_00088</name>
</gene>
<dbReference type="EMBL" id="JYHA01000021">
    <property type="protein sequence ID" value="KKB96814.1"/>
    <property type="molecule type" value="Genomic_DNA"/>
</dbReference>
<accession>A0A0F5MQF6</accession>